<feature type="domain" description="Methyltransferase" evidence="4">
    <location>
        <begin position="83"/>
        <end position="147"/>
    </location>
</feature>
<dbReference type="CDD" id="cd02440">
    <property type="entry name" value="AdoMet_MTases"/>
    <property type="match status" value="1"/>
</dbReference>
<name>A0A4U8Z2G1_METTU</name>
<dbReference type="EMBL" id="LR536450">
    <property type="protein sequence ID" value="VFU09509.1"/>
    <property type="molecule type" value="Genomic_DNA"/>
</dbReference>
<organism evidence="5 6">
    <name type="scientific">Methylocella tundrae</name>
    <dbReference type="NCBI Taxonomy" id="227605"/>
    <lineage>
        <taxon>Bacteria</taxon>
        <taxon>Pseudomonadati</taxon>
        <taxon>Pseudomonadota</taxon>
        <taxon>Alphaproteobacteria</taxon>
        <taxon>Hyphomicrobiales</taxon>
        <taxon>Beijerinckiaceae</taxon>
        <taxon>Methylocella</taxon>
    </lineage>
</organism>
<dbReference type="KEGG" id="mtun:MTUNDRAET4_2622"/>
<dbReference type="Pfam" id="PF13649">
    <property type="entry name" value="Methyltransf_25"/>
    <property type="match status" value="1"/>
</dbReference>
<protein>
    <recommendedName>
        <fullName evidence="4">Methyltransferase domain-containing protein</fullName>
    </recommendedName>
</protein>
<proteinExistence type="predicted"/>
<evidence type="ECO:0000313" key="5">
    <source>
        <dbReference type="EMBL" id="VFU09509.1"/>
    </source>
</evidence>
<dbReference type="PANTHER" id="PTHR13610:SF11">
    <property type="entry name" value="METHYLTRANSFERASE DOMAIN-CONTAINING PROTEIN"/>
    <property type="match status" value="1"/>
</dbReference>
<sequence length="221" mass="24654">MSILNSPVLSGLRSNLRLAADRLIDWRWRINTLPEVDPAANVGSSSEKAGKFDDATQNQPCSYLLVFWFVGRIVFKPDDVFFDIGCGNGRVLCYVARKRVSKAVGIELSPVFAAKATANAEQLSGRLSPIEVRCGDAAQMDYSDGTVFFLNNPFGSQTLQLVLDNIKKTIESNPRSIRIFYLNPFHSSVFRSSGWLKYAGAKKDSLIRQEMELWTYDGTRG</sequence>
<dbReference type="AlphaFoldDB" id="A0A4U8Z2G1"/>
<dbReference type="RefSeq" id="WP_166795931.1">
    <property type="nucleotide sequence ID" value="NZ_CP139089.1"/>
</dbReference>
<evidence type="ECO:0000256" key="2">
    <source>
        <dbReference type="ARBA" id="ARBA00022679"/>
    </source>
</evidence>
<keyword evidence="2" id="KW-0808">Transferase</keyword>
<dbReference type="GO" id="GO:0032259">
    <property type="term" value="P:methylation"/>
    <property type="evidence" value="ECO:0007669"/>
    <property type="project" value="UniProtKB-KW"/>
</dbReference>
<evidence type="ECO:0000256" key="1">
    <source>
        <dbReference type="ARBA" id="ARBA00022603"/>
    </source>
</evidence>
<dbReference type="InterPro" id="IPR029063">
    <property type="entry name" value="SAM-dependent_MTases_sf"/>
</dbReference>
<keyword evidence="1" id="KW-0489">Methyltransferase</keyword>
<evidence type="ECO:0000259" key="4">
    <source>
        <dbReference type="Pfam" id="PF13649"/>
    </source>
</evidence>
<dbReference type="InterPro" id="IPR026170">
    <property type="entry name" value="FAM173A/B"/>
</dbReference>
<dbReference type="Gene3D" id="3.40.50.150">
    <property type="entry name" value="Vaccinia Virus protein VP39"/>
    <property type="match status" value="1"/>
</dbReference>
<keyword evidence="3" id="KW-0949">S-adenosyl-L-methionine</keyword>
<dbReference type="InterPro" id="IPR041698">
    <property type="entry name" value="Methyltransf_25"/>
</dbReference>
<dbReference type="PANTHER" id="PTHR13610">
    <property type="entry name" value="METHYLTRANSFERASE DOMAIN-CONTAINING PROTEIN"/>
    <property type="match status" value="1"/>
</dbReference>
<dbReference type="Proteomes" id="UP000294360">
    <property type="component" value="Chromosome"/>
</dbReference>
<dbReference type="GO" id="GO:0016279">
    <property type="term" value="F:protein-lysine N-methyltransferase activity"/>
    <property type="evidence" value="ECO:0007669"/>
    <property type="project" value="InterPro"/>
</dbReference>
<gene>
    <name evidence="5" type="ORF">MTUNDRAET4_2622</name>
</gene>
<accession>A0A4U8Z2G1</accession>
<evidence type="ECO:0000256" key="3">
    <source>
        <dbReference type="ARBA" id="ARBA00022691"/>
    </source>
</evidence>
<dbReference type="SUPFAM" id="SSF53335">
    <property type="entry name" value="S-adenosyl-L-methionine-dependent methyltransferases"/>
    <property type="match status" value="1"/>
</dbReference>
<evidence type="ECO:0000313" key="6">
    <source>
        <dbReference type="Proteomes" id="UP000294360"/>
    </source>
</evidence>
<reference evidence="5 6" key="1">
    <citation type="submission" date="2019-03" db="EMBL/GenBank/DDBJ databases">
        <authorList>
            <person name="Kox A.R. M."/>
        </authorList>
    </citation>
    <scope>NUCLEOTIDE SEQUENCE [LARGE SCALE GENOMIC DNA]</scope>
    <source>
        <strain evidence="5">MTUNDRAET4 annotated genome</strain>
    </source>
</reference>